<dbReference type="PANTHER" id="PTHR22916">
    <property type="entry name" value="GLYCOSYLTRANSFERASE"/>
    <property type="match status" value="1"/>
</dbReference>
<dbReference type="SUPFAM" id="SSF53448">
    <property type="entry name" value="Nucleotide-diphospho-sugar transferases"/>
    <property type="match status" value="1"/>
</dbReference>
<sequence>MISIVVVTYNDLFGLNKTIESLNEQMVSDKNDFEVVIVDGGTKDFPSIIEAKFKTIIVSEKDNGIYDAMNKGVRLSSGDSIIFMNGGDLFLGDKALNIINKNNKFGNVTFWRTKMIMKKYDVSYIFPCEKIKKNNIDYFLKSKLPCHQSICVPRSFCLDNPYNIENKVTSDVIFKRKALLELDYTFLDQTLTIFSLDGISSSICDLSTLKTRIFESVKTHAHLPLFTRLLRTTRSTVRHLSKYLILKILGEKLFFKSKIFFNELLL</sequence>
<dbReference type="AlphaFoldDB" id="A0AAU9QV20"/>
<evidence type="ECO:0000259" key="1">
    <source>
        <dbReference type="Pfam" id="PF00535"/>
    </source>
</evidence>
<proteinExistence type="predicted"/>
<protein>
    <submittedName>
        <fullName evidence="2">Whole genome shotgun sequence</fullName>
    </submittedName>
</protein>
<dbReference type="RefSeq" id="WP_409590224.1">
    <property type="nucleotide sequence ID" value="NZ_CAKMTZ010000126.1"/>
</dbReference>
<dbReference type="EMBL" id="CAKMUD010000116">
    <property type="protein sequence ID" value="CAH1602730.1"/>
    <property type="molecule type" value="Genomic_DNA"/>
</dbReference>
<dbReference type="GO" id="GO:0016758">
    <property type="term" value="F:hexosyltransferase activity"/>
    <property type="evidence" value="ECO:0007669"/>
    <property type="project" value="UniProtKB-ARBA"/>
</dbReference>
<evidence type="ECO:0000313" key="3">
    <source>
        <dbReference type="Proteomes" id="UP001295462"/>
    </source>
</evidence>
<evidence type="ECO:0000313" key="2">
    <source>
        <dbReference type="EMBL" id="CAH1602730.1"/>
    </source>
</evidence>
<accession>A0AAU9QV20</accession>
<dbReference type="InterPro" id="IPR029044">
    <property type="entry name" value="Nucleotide-diphossugar_trans"/>
</dbReference>
<dbReference type="Proteomes" id="UP001295462">
    <property type="component" value="Unassembled WGS sequence"/>
</dbReference>
<organism evidence="2 3">
    <name type="scientific">Vibrio jasicida</name>
    <dbReference type="NCBI Taxonomy" id="766224"/>
    <lineage>
        <taxon>Bacteria</taxon>
        <taxon>Pseudomonadati</taxon>
        <taxon>Pseudomonadota</taxon>
        <taxon>Gammaproteobacteria</taxon>
        <taxon>Vibrionales</taxon>
        <taxon>Vibrionaceae</taxon>
        <taxon>Vibrio</taxon>
    </lineage>
</organism>
<reference evidence="2" key="1">
    <citation type="submission" date="2022-01" db="EMBL/GenBank/DDBJ databases">
        <authorList>
            <person name="Lagorce A."/>
        </authorList>
    </citation>
    <scope>NUCLEOTIDE SEQUENCE</scope>
    <source>
        <strain evidence="2">Th15_F1_A12</strain>
    </source>
</reference>
<comment type="caution">
    <text evidence="2">The sequence shown here is derived from an EMBL/GenBank/DDBJ whole genome shotgun (WGS) entry which is preliminary data.</text>
</comment>
<dbReference type="PANTHER" id="PTHR22916:SF67">
    <property type="entry name" value="COLANIC ACID BIOSYNTHESIS GLYCOSYL TRANSFERASE WCAE-RELATED"/>
    <property type="match status" value="1"/>
</dbReference>
<name>A0AAU9QV20_9VIBR</name>
<dbReference type="Gene3D" id="3.90.550.10">
    <property type="entry name" value="Spore Coat Polysaccharide Biosynthesis Protein SpsA, Chain A"/>
    <property type="match status" value="1"/>
</dbReference>
<dbReference type="InterPro" id="IPR001173">
    <property type="entry name" value="Glyco_trans_2-like"/>
</dbReference>
<dbReference type="Pfam" id="PF00535">
    <property type="entry name" value="Glycos_transf_2"/>
    <property type="match status" value="1"/>
</dbReference>
<feature type="domain" description="Glycosyltransferase 2-like" evidence="1">
    <location>
        <begin position="3"/>
        <end position="101"/>
    </location>
</feature>
<gene>
    <name evidence="2" type="ORF">THF1A12_60161</name>
</gene>